<sequence>MVAVLALGFILPALFGLQRYVIIGGSMTGTYDLGSVVFEENVPVEDLRVGDVITYVPPADSGIDTLVTHRIVERDGDTFRTQGDANPDADPWTFQLDGETQNRVSFHVPYVGYAFIALGDRATRMAVIGLPALVIALYSLVELVGVLRRRPEPTDEDAAIDVPAQRAADATRTPTAGTGV</sequence>
<protein>
    <recommendedName>
        <fullName evidence="5">Signal peptidase I</fullName>
        <ecNumber evidence="5">3.4.21.89</ecNumber>
    </recommendedName>
</protein>
<dbReference type="InterPro" id="IPR036286">
    <property type="entry name" value="LexA/Signal_pep-like_sf"/>
</dbReference>
<evidence type="ECO:0000256" key="3">
    <source>
        <dbReference type="ARBA" id="ARBA00022989"/>
    </source>
</evidence>
<dbReference type="EMBL" id="SDKM01000044">
    <property type="protein sequence ID" value="RYP82643.1"/>
    <property type="molecule type" value="Genomic_DNA"/>
</dbReference>
<evidence type="ECO:0000256" key="1">
    <source>
        <dbReference type="ARBA" id="ARBA00004370"/>
    </source>
</evidence>
<evidence type="ECO:0000256" key="5">
    <source>
        <dbReference type="NCBIfam" id="TIGR02228"/>
    </source>
</evidence>
<evidence type="ECO:0000313" key="9">
    <source>
        <dbReference type="Proteomes" id="UP000295198"/>
    </source>
</evidence>
<comment type="subcellular location">
    <subcellularLocation>
        <location evidence="1">Membrane</location>
    </subcellularLocation>
</comment>
<dbReference type="GO" id="GO:0004252">
    <property type="term" value="F:serine-type endopeptidase activity"/>
    <property type="evidence" value="ECO:0007669"/>
    <property type="project" value="UniProtKB-UniRule"/>
</dbReference>
<evidence type="ECO:0000256" key="4">
    <source>
        <dbReference type="ARBA" id="ARBA00023136"/>
    </source>
</evidence>
<keyword evidence="9" id="KW-1185">Reference proteome</keyword>
<evidence type="ECO:0000313" key="8">
    <source>
        <dbReference type="EMBL" id="RYP82643.1"/>
    </source>
</evidence>
<evidence type="ECO:0000256" key="2">
    <source>
        <dbReference type="ARBA" id="ARBA00022692"/>
    </source>
</evidence>
<dbReference type="InterPro" id="IPR001733">
    <property type="entry name" value="Peptidase_S26B"/>
</dbReference>
<organism evidence="8 9">
    <name type="scientific">Nocardioides guangzhouensis</name>
    <dbReference type="NCBI Taxonomy" id="2497878"/>
    <lineage>
        <taxon>Bacteria</taxon>
        <taxon>Bacillati</taxon>
        <taxon>Actinomycetota</taxon>
        <taxon>Actinomycetes</taxon>
        <taxon>Propionibacteriales</taxon>
        <taxon>Nocardioidaceae</taxon>
        <taxon>Nocardioides</taxon>
    </lineage>
</organism>
<keyword evidence="4 7" id="KW-0472">Membrane</keyword>
<dbReference type="GO" id="GO:0009003">
    <property type="term" value="F:signal peptidase activity"/>
    <property type="evidence" value="ECO:0007669"/>
    <property type="project" value="UniProtKB-EC"/>
</dbReference>
<accession>A0A4Q4Z4P1</accession>
<dbReference type="SUPFAM" id="SSF51306">
    <property type="entry name" value="LexA/Signal peptidase"/>
    <property type="match status" value="1"/>
</dbReference>
<dbReference type="CDD" id="cd06530">
    <property type="entry name" value="S26_SPase_I"/>
    <property type="match status" value="1"/>
</dbReference>
<comment type="caution">
    <text evidence="8">The sequence shown here is derived from an EMBL/GenBank/DDBJ whole genome shotgun (WGS) entry which is preliminary data.</text>
</comment>
<keyword evidence="3 7" id="KW-1133">Transmembrane helix</keyword>
<dbReference type="AlphaFoldDB" id="A0A4Q4Z4P1"/>
<reference evidence="8 9" key="1">
    <citation type="submission" date="2019-01" db="EMBL/GenBank/DDBJ databases">
        <title>Nocardioides guangzhouensis sp. nov., an actinobacterium isolated from soil.</title>
        <authorList>
            <person name="Fu Y."/>
            <person name="Cai Y."/>
            <person name="Lin Z."/>
            <person name="Chen P."/>
        </authorList>
    </citation>
    <scope>NUCLEOTIDE SEQUENCE [LARGE SCALE GENOMIC DNA]</scope>
    <source>
        <strain evidence="8 9">130</strain>
    </source>
</reference>
<keyword evidence="8" id="KW-0378">Hydrolase</keyword>
<keyword evidence="2 7" id="KW-0812">Transmembrane</keyword>
<dbReference type="NCBIfam" id="TIGR02228">
    <property type="entry name" value="sigpep_I_arch"/>
    <property type="match status" value="1"/>
</dbReference>
<feature type="region of interest" description="Disordered" evidence="6">
    <location>
        <begin position="157"/>
        <end position="180"/>
    </location>
</feature>
<dbReference type="OrthoDB" id="4315104at2"/>
<gene>
    <name evidence="8" type="ORF">EKO23_21300</name>
</gene>
<proteinExistence type="predicted"/>
<dbReference type="EC" id="3.4.21.89" evidence="5"/>
<dbReference type="GO" id="GO:0016020">
    <property type="term" value="C:membrane"/>
    <property type="evidence" value="ECO:0007669"/>
    <property type="project" value="UniProtKB-SubCell"/>
</dbReference>
<dbReference type="GO" id="GO:0006465">
    <property type="term" value="P:signal peptide processing"/>
    <property type="evidence" value="ECO:0007669"/>
    <property type="project" value="UniProtKB-UniRule"/>
</dbReference>
<name>A0A4Q4Z4P1_9ACTN</name>
<dbReference type="Proteomes" id="UP000295198">
    <property type="component" value="Unassembled WGS sequence"/>
</dbReference>
<evidence type="ECO:0000256" key="7">
    <source>
        <dbReference type="SAM" id="Phobius"/>
    </source>
</evidence>
<feature type="transmembrane region" description="Helical" evidence="7">
    <location>
        <begin position="122"/>
        <end position="141"/>
    </location>
</feature>
<evidence type="ECO:0000256" key="6">
    <source>
        <dbReference type="SAM" id="MobiDB-lite"/>
    </source>
</evidence>
<dbReference type="InterPro" id="IPR019533">
    <property type="entry name" value="Peptidase_S26"/>
</dbReference>